<dbReference type="InterPro" id="IPR000595">
    <property type="entry name" value="cNMP-bd_dom"/>
</dbReference>
<dbReference type="InterPro" id="IPR055272">
    <property type="entry name" value="POPDC1-3_dom"/>
</dbReference>
<evidence type="ECO:0000256" key="3">
    <source>
        <dbReference type="ARBA" id="ARBA00022475"/>
    </source>
</evidence>
<keyword evidence="4" id="KW-0812">Transmembrane</keyword>
<dbReference type="PROSITE" id="PS50042">
    <property type="entry name" value="CNMP_BINDING_3"/>
    <property type="match status" value="1"/>
</dbReference>
<dbReference type="OrthoDB" id="425611at2759"/>
<sequence>MSSSLAIAARRTGGMTTSRTSPSNHNNIFFLPSSKRLFVSTKASSFQSGRYVIESQRRGKSSMIPQWTTRGKRLGMNSAVGPFRNNNTINNNKQRRKTTVSSAAIPIKNKTNLSRRQRPLPSTSTSSSSSRRKGTMAVRQQQSQQQQQQRQGNASMHQDDTIPWLDRINLYLNQPRPLPIPRWISPQRVTFTYSEIFGHASFVLVAVSYAVDEFIQLRLLAIFGSTSMLVFTYFHPHGKVLWLPFRWNVLFIGLNSWRVAKVYLDRYRSDQLMNETLCRRIYEHHFYVMDKTDFARLVRLGTIENYKKGDVLIRQGNDNRYVRLVLKGDLQVDRDGQITYALHEGQFISESGLHAGLGLRGSVESCCTVVAASDDVEVLRWDRTELMRLLEMHKSIERALKAVMSWDIVSKLKSQRDLLASGKIDDVERWTQKRREQTLSRYKSILHNMLAHPDYLNKRKEQLAKYRDIHHIQFSEHVLALKEMNWTLAEFEAGVKEGQVNEDKIERSQMGLRWWLRGWWNAL</sequence>
<dbReference type="Pfam" id="PF00027">
    <property type="entry name" value="cNMP_binding"/>
    <property type="match status" value="1"/>
</dbReference>
<reference evidence="9" key="1">
    <citation type="journal article" date="2021" name="Sci. Rep.">
        <title>Diploid genomic architecture of Nitzschia inconspicua, an elite biomass production diatom.</title>
        <authorList>
            <person name="Oliver A."/>
            <person name="Podell S."/>
            <person name="Pinowska A."/>
            <person name="Traller J.C."/>
            <person name="Smith S.R."/>
            <person name="McClure R."/>
            <person name="Beliaev A."/>
            <person name="Bohutskyi P."/>
            <person name="Hill E.A."/>
            <person name="Rabines A."/>
            <person name="Zheng H."/>
            <person name="Allen L.Z."/>
            <person name="Kuo A."/>
            <person name="Grigoriev I.V."/>
            <person name="Allen A.E."/>
            <person name="Hazlebeck D."/>
            <person name="Allen E.E."/>
        </authorList>
    </citation>
    <scope>NUCLEOTIDE SEQUENCE</scope>
    <source>
        <strain evidence="9">Hildebrandi</strain>
    </source>
</reference>
<keyword evidence="10" id="KW-1185">Reference proteome</keyword>
<gene>
    <name evidence="9" type="ORF">IV203_037233</name>
</gene>
<feature type="region of interest" description="Disordered" evidence="7">
    <location>
        <begin position="74"/>
        <end position="158"/>
    </location>
</feature>
<dbReference type="AlphaFoldDB" id="A0A9K3PYD8"/>
<evidence type="ECO:0000256" key="4">
    <source>
        <dbReference type="ARBA" id="ARBA00022692"/>
    </source>
</evidence>
<evidence type="ECO:0000313" key="10">
    <source>
        <dbReference type="Proteomes" id="UP000693970"/>
    </source>
</evidence>
<dbReference type="GO" id="GO:0005886">
    <property type="term" value="C:plasma membrane"/>
    <property type="evidence" value="ECO:0007669"/>
    <property type="project" value="UniProtKB-SubCell"/>
</dbReference>
<keyword evidence="5" id="KW-1133">Transmembrane helix</keyword>
<dbReference type="Pfam" id="PF04831">
    <property type="entry name" value="POPDC1-3"/>
    <property type="match status" value="1"/>
</dbReference>
<dbReference type="InterPro" id="IPR006916">
    <property type="entry name" value="POPDC1-3"/>
</dbReference>
<feature type="region of interest" description="Disordered" evidence="7">
    <location>
        <begin position="1"/>
        <end position="22"/>
    </location>
</feature>
<evidence type="ECO:0000256" key="6">
    <source>
        <dbReference type="ARBA" id="ARBA00023136"/>
    </source>
</evidence>
<feature type="domain" description="Cyclic nucleotide-binding" evidence="8">
    <location>
        <begin position="285"/>
        <end position="390"/>
    </location>
</feature>
<evidence type="ECO:0000256" key="7">
    <source>
        <dbReference type="SAM" id="MobiDB-lite"/>
    </source>
</evidence>
<name>A0A9K3PYD8_9STRA</name>
<dbReference type="PANTHER" id="PTHR12101">
    <property type="entry name" value="POPEYE DOMAIN CONTAINING PROTEIN"/>
    <property type="match status" value="1"/>
</dbReference>
<keyword evidence="6" id="KW-0472">Membrane</keyword>
<evidence type="ECO:0000259" key="8">
    <source>
        <dbReference type="PROSITE" id="PS50042"/>
    </source>
</evidence>
<organism evidence="9 10">
    <name type="scientific">Nitzschia inconspicua</name>
    <dbReference type="NCBI Taxonomy" id="303405"/>
    <lineage>
        <taxon>Eukaryota</taxon>
        <taxon>Sar</taxon>
        <taxon>Stramenopiles</taxon>
        <taxon>Ochrophyta</taxon>
        <taxon>Bacillariophyta</taxon>
        <taxon>Bacillariophyceae</taxon>
        <taxon>Bacillariophycidae</taxon>
        <taxon>Bacillariales</taxon>
        <taxon>Bacillariaceae</taxon>
        <taxon>Nitzschia</taxon>
    </lineage>
</organism>
<dbReference type="GO" id="GO:0030552">
    <property type="term" value="F:cAMP binding"/>
    <property type="evidence" value="ECO:0007669"/>
    <property type="project" value="TreeGrafter"/>
</dbReference>
<reference evidence="9" key="2">
    <citation type="submission" date="2021-04" db="EMBL/GenBank/DDBJ databases">
        <authorList>
            <person name="Podell S."/>
        </authorList>
    </citation>
    <scope>NUCLEOTIDE SEQUENCE</scope>
    <source>
        <strain evidence="9">Hildebrandi</strain>
    </source>
</reference>
<feature type="compositionally biased region" description="Low complexity" evidence="7">
    <location>
        <begin position="119"/>
        <end position="129"/>
    </location>
</feature>
<comment type="caution">
    <text evidence="9">The sequence shown here is derived from an EMBL/GenBank/DDBJ whole genome shotgun (WGS) entry which is preliminary data.</text>
</comment>
<evidence type="ECO:0000256" key="1">
    <source>
        <dbReference type="ARBA" id="ARBA00004141"/>
    </source>
</evidence>
<feature type="compositionally biased region" description="Low complexity" evidence="7">
    <location>
        <begin position="139"/>
        <end position="151"/>
    </location>
</feature>
<dbReference type="EMBL" id="JAGRRH010000009">
    <property type="protein sequence ID" value="KAG7364031.1"/>
    <property type="molecule type" value="Genomic_DNA"/>
</dbReference>
<feature type="compositionally biased region" description="Low complexity" evidence="7">
    <location>
        <begin position="10"/>
        <end position="21"/>
    </location>
</feature>
<keyword evidence="3" id="KW-1003">Cell membrane</keyword>
<evidence type="ECO:0000256" key="5">
    <source>
        <dbReference type="ARBA" id="ARBA00022989"/>
    </source>
</evidence>
<protein>
    <submittedName>
        <fullName evidence="9">Popeye conserved region protein</fullName>
    </submittedName>
</protein>
<dbReference type="Proteomes" id="UP000693970">
    <property type="component" value="Unassembled WGS sequence"/>
</dbReference>
<evidence type="ECO:0000256" key="2">
    <source>
        <dbReference type="ARBA" id="ARBA00004236"/>
    </source>
</evidence>
<proteinExistence type="predicted"/>
<dbReference type="CDD" id="cd00038">
    <property type="entry name" value="CAP_ED"/>
    <property type="match status" value="1"/>
</dbReference>
<accession>A0A9K3PYD8</accession>
<evidence type="ECO:0000313" key="9">
    <source>
        <dbReference type="EMBL" id="KAG7364031.1"/>
    </source>
</evidence>
<dbReference type="PANTHER" id="PTHR12101:SF17">
    <property type="entry name" value="BLOOD VESSEL EPICARDIAL SUBSTANCE"/>
    <property type="match status" value="1"/>
</dbReference>
<comment type="subcellular location">
    <subcellularLocation>
        <location evidence="2">Cell membrane</location>
    </subcellularLocation>
    <subcellularLocation>
        <location evidence="1">Membrane</location>
        <topology evidence="1">Multi-pass membrane protein</topology>
    </subcellularLocation>
</comment>